<evidence type="ECO:0000313" key="6">
    <source>
        <dbReference type="Proteomes" id="UP000567885"/>
    </source>
</evidence>
<evidence type="ECO:0000313" key="5">
    <source>
        <dbReference type="EMBL" id="KAF5664732.1"/>
    </source>
</evidence>
<feature type="domain" description="Zn(2)-C6 fungal-type" evidence="4">
    <location>
        <begin position="25"/>
        <end position="55"/>
    </location>
</feature>
<keyword evidence="2" id="KW-0539">Nucleus</keyword>
<dbReference type="Pfam" id="PF00172">
    <property type="entry name" value="Zn_clus"/>
    <property type="match status" value="1"/>
</dbReference>
<evidence type="ECO:0000256" key="1">
    <source>
        <dbReference type="ARBA" id="ARBA00022723"/>
    </source>
</evidence>
<reference evidence="5 6" key="1">
    <citation type="submission" date="2020-05" db="EMBL/GenBank/DDBJ databases">
        <title>Identification and distribution of gene clusters putatively required for synthesis of sphingolipid metabolism inhibitors in phylogenetically diverse species of the filamentous fungus Fusarium.</title>
        <authorList>
            <person name="Kim H.-S."/>
            <person name="Busman M."/>
            <person name="Brown D.W."/>
            <person name="Divon H."/>
            <person name="Uhlig S."/>
            <person name="Proctor R.H."/>
        </authorList>
    </citation>
    <scope>NUCLEOTIDE SEQUENCE [LARGE SCALE GENOMIC DNA]</scope>
    <source>
        <strain evidence="5 6">NRRL 20693</strain>
    </source>
</reference>
<organism evidence="5 6">
    <name type="scientific">Fusarium heterosporum</name>
    <dbReference type="NCBI Taxonomy" id="42747"/>
    <lineage>
        <taxon>Eukaryota</taxon>
        <taxon>Fungi</taxon>
        <taxon>Dikarya</taxon>
        <taxon>Ascomycota</taxon>
        <taxon>Pezizomycotina</taxon>
        <taxon>Sordariomycetes</taxon>
        <taxon>Hypocreomycetidae</taxon>
        <taxon>Hypocreales</taxon>
        <taxon>Nectriaceae</taxon>
        <taxon>Fusarium</taxon>
        <taxon>Fusarium heterosporum species complex</taxon>
    </lineage>
</organism>
<feature type="coiled-coil region" evidence="3">
    <location>
        <begin position="72"/>
        <end position="99"/>
    </location>
</feature>
<dbReference type="GO" id="GO:0000981">
    <property type="term" value="F:DNA-binding transcription factor activity, RNA polymerase II-specific"/>
    <property type="evidence" value="ECO:0007669"/>
    <property type="project" value="InterPro"/>
</dbReference>
<keyword evidence="6" id="KW-1185">Reference proteome</keyword>
<evidence type="ECO:0000256" key="3">
    <source>
        <dbReference type="SAM" id="Coils"/>
    </source>
</evidence>
<dbReference type="Proteomes" id="UP000567885">
    <property type="component" value="Unassembled WGS sequence"/>
</dbReference>
<proteinExistence type="predicted"/>
<accession>A0A8H5T9T6</accession>
<protein>
    <submittedName>
        <fullName evidence="5">Fungal specific transcription factor</fullName>
    </submittedName>
</protein>
<gene>
    <name evidence="5" type="ORF">FHETE_7004</name>
</gene>
<dbReference type="PROSITE" id="PS00463">
    <property type="entry name" value="ZN2_CY6_FUNGAL_1"/>
    <property type="match status" value="1"/>
</dbReference>
<dbReference type="InterPro" id="IPR001138">
    <property type="entry name" value="Zn2Cys6_DnaBD"/>
</dbReference>
<dbReference type="SMART" id="SM00066">
    <property type="entry name" value="GAL4"/>
    <property type="match status" value="1"/>
</dbReference>
<dbReference type="EMBL" id="JAAGWQ010000132">
    <property type="protein sequence ID" value="KAF5664732.1"/>
    <property type="molecule type" value="Genomic_DNA"/>
</dbReference>
<dbReference type="InterPro" id="IPR007219">
    <property type="entry name" value="XnlR_reg_dom"/>
</dbReference>
<dbReference type="CDD" id="cd00067">
    <property type="entry name" value="GAL4"/>
    <property type="match status" value="1"/>
</dbReference>
<dbReference type="GO" id="GO:0003677">
    <property type="term" value="F:DNA binding"/>
    <property type="evidence" value="ECO:0007669"/>
    <property type="project" value="InterPro"/>
</dbReference>
<dbReference type="SUPFAM" id="SSF57701">
    <property type="entry name" value="Zn2/Cys6 DNA-binding domain"/>
    <property type="match status" value="1"/>
</dbReference>
<dbReference type="InterPro" id="IPR036864">
    <property type="entry name" value="Zn2-C6_fun-type_DNA-bd_sf"/>
</dbReference>
<keyword evidence="1" id="KW-0479">Metal-binding</keyword>
<keyword evidence="3" id="KW-0175">Coiled coil</keyword>
<dbReference type="Gene3D" id="4.10.240.10">
    <property type="entry name" value="Zn(2)-C6 fungal-type DNA-binding domain"/>
    <property type="match status" value="1"/>
</dbReference>
<evidence type="ECO:0000259" key="4">
    <source>
        <dbReference type="PROSITE" id="PS50048"/>
    </source>
</evidence>
<evidence type="ECO:0000256" key="2">
    <source>
        <dbReference type="ARBA" id="ARBA00023242"/>
    </source>
</evidence>
<dbReference type="PANTHER" id="PTHR46910:SF1">
    <property type="entry name" value="MISCELLANEOUS ZN(II)2CYS6 TRANSCRIPTION FACTOR (EUROFUNG)-RELATED"/>
    <property type="match status" value="1"/>
</dbReference>
<comment type="caution">
    <text evidence="5">The sequence shown here is derived from an EMBL/GenBank/DDBJ whole genome shotgun (WGS) entry which is preliminary data.</text>
</comment>
<dbReference type="GO" id="GO:0006351">
    <property type="term" value="P:DNA-templated transcription"/>
    <property type="evidence" value="ECO:0007669"/>
    <property type="project" value="InterPro"/>
</dbReference>
<name>A0A8H5T9T6_FUSHE</name>
<dbReference type="OrthoDB" id="103819at2759"/>
<dbReference type="GO" id="GO:0008270">
    <property type="term" value="F:zinc ion binding"/>
    <property type="evidence" value="ECO:0007669"/>
    <property type="project" value="InterPro"/>
</dbReference>
<dbReference type="PROSITE" id="PS50048">
    <property type="entry name" value="ZN2_CY6_FUNGAL_2"/>
    <property type="match status" value="1"/>
</dbReference>
<dbReference type="PANTHER" id="PTHR46910">
    <property type="entry name" value="TRANSCRIPTION FACTOR PDR1"/>
    <property type="match status" value="1"/>
</dbReference>
<sequence>MSSPRFHDSTDPTERSTNSAKEYPVCDQCRIKKVRCGRERPNCSNCARLGIECEWSGYGKRPSQTVMLNNVVVGLEGRIDQLEKNMSDIKEILTKLDSRFGDTPFSTPVTWLTEANGLDLSTHTSGSSSSTPSSYSRYAAMRPGRSRLVNRADGSQQYVGPTTLDSLMNEFINSIVTPLCRPYMQDNVSQDQFMFARDRLWAIANLMDICDSAGKLALTTTPSRGILEAMIEPDFDSINQRLPIWSKDRFREFIANSQQEKIGLPHKSHVICFNSLAILILTTKLISASTHSNSPISSWGSIDLDLIKYFLANTTQAIHNIHELMTPHLSNIQALLYLHLVAKVHWGPERATLFLTLASAGAKQLGLYQWDAPQGYTLEETQERHRVFLCLYTLDKSRCWVDGHPSHVSLWHPDVWVSLQAVDPVVVARARLSQIEEKIFVQLYSDTSGDHSTKQMNQVVACLFQELREFQTDLTLKEPAGQPLSFVEGELKIVECALEAFLYWKLDTEDALMTTATRCISLFLTLWGQNADFGSHLTVIRLLVGYASLSFFQLCSFVILNHTKGSADPVTEVLTSFVAMLRSISHVATSNVPIKKLTEAGDIVLDLCSDQAVGGAQGWPRTLDNDHILPRQGPLLQMSEPHDGLGLFPTTIPSEPMIDTVTGTSALLHSFGFENPPVLLPMLEASMFTTSYGLDDRFAGLDLQRWALELQGSGTHD</sequence>
<dbReference type="CDD" id="cd12148">
    <property type="entry name" value="fungal_TF_MHR"/>
    <property type="match status" value="1"/>
</dbReference>
<dbReference type="Pfam" id="PF04082">
    <property type="entry name" value="Fungal_trans"/>
    <property type="match status" value="1"/>
</dbReference>
<dbReference type="InterPro" id="IPR050987">
    <property type="entry name" value="AtrR-like"/>
</dbReference>
<dbReference type="AlphaFoldDB" id="A0A8H5T9T6"/>